<dbReference type="Pfam" id="PF00200">
    <property type="entry name" value="Disintegrin"/>
    <property type="match status" value="1"/>
</dbReference>
<reference evidence="28" key="1">
    <citation type="submission" date="2020-07" db="EMBL/GenBank/DDBJ databases">
        <title>A long reads based de novo assembly of the rainbow trout Arlee double haploid line genome.</title>
        <authorList>
            <person name="Gao G."/>
            <person name="Palti Y."/>
        </authorList>
    </citation>
    <scope>NUCLEOTIDE SEQUENCE [LARGE SCALE GENOMIC DNA]</scope>
</reference>
<accession>A0A8C7PHN6</accession>
<feature type="active site" evidence="23">
    <location>
        <position position="303"/>
    </location>
</feature>
<evidence type="ECO:0000256" key="11">
    <source>
        <dbReference type="ARBA" id="ARBA00022729"/>
    </source>
</evidence>
<evidence type="ECO:0000256" key="9">
    <source>
        <dbReference type="ARBA" id="ARBA00022692"/>
    </source>
</evidence>
<keyword evidence="11" id="KW-0732">Signal</keyword>
<dbReference type="InterPro" id="IPR049038">
    <property type="entry name" value="ADAM10_Cys-rich"/>
</dbReference>
<dbReference type="Gene3D" id="3.40.390.10">
    <property type="entry name" value="Collagenase (Catalytic Domain)"/>
    <property type="match status" value="1"/>
</dbReference>
<dbReference type="Proteomes" id="UP000694395">
    <property type="component" value="Chromosome 6"/>
</dbReference>
<dbReference type="AlphaFoldDB" id="A0A8C7PHN6"/>
<keyword evidence="6" id="KW-0597">Phosphoprotein</keyword>
<feature type="binding site" evidence="23">
    <location>
        <position position="306"/>
    </location>
    <ligand>
        <name>Zn(2+)</name>
        <dbReference type="ChEBI" id="CHEBI:29105"/>
        <note>catalytic</note>
    </ligand>
</feature>
<keyword evidence="8" id="KW-0165">Cleavage on pair of basic residues</keyword>
<protein>
    <recommendedName>
        <fullName evidence="5">Disintegrin and metalloproteinase domain-containing protein 10</fullName>
        <ecNumber evidence="4">3.4.24.81</ecNumber>
    </recommendedName>
    <alternativeName>
        <fullName evidence="22">Kuzbanian protein homolog</fullName>
    </alternativeName>
</protein>
<keyword evidence="17" id="KW-0482">Metalloprotease</keyword>
<evidence type="ECO:0000256" key="15">
    <source>
        <dbReference type="ARBA" id="ARBA00022989"/>
    </source>
</evidence>
<keyword evidence="9 25" id="KW-0812">Transmembrane</keyword>
<dbReference type="PANTHER" id="PTHR45702">
    <property type="entry name" value="ADAM10/ADAM17 METALLOPEPTIDASE FAMILY MEMBER"/>
    <property type="match status" value="1"/>
</dbReference>
<keyword evidence="12" id="KW-0378">Hydrolase</keyword>
<dbReference type="GO" id="GO:0097060">
    <property type="term" value="C:synaptic membrane"/>
    <property type="evidence" value="ECO:0007669"/>
    <property type="project" value="TreeGrafter"/>
</dbReference>
<dbReference type="InterPro" id="IPR001762">
    <property type="entry name" value="Disintegrin_dom"/>
</dbReference>
<dbReference type="InterPro" id="IPR034025">
    <property type="entry name" value="ADAM10_ADAM17"/>
</dbReference>
<evidence type="ECO:0000256" key="6">
    <source>
        <dbReference type="ARBA" id="ARBA00022553"/>
    </source>
</evidence>
<evidence type="ECO:0000256" key="10">
    <source>
        <dbReference type="ARBA" id="ARBA00022723"/>
    </source>
</evidence>
<comment type="subcellular location">
    <subcellularLocation>
        <location evidence="3">Membrane</location>
        <topology evidence="3">Single-pass type I membrane protein</topology>
    </subcellularLocation>
</comment>
<feature type="domain" description="Disintegrin" evidence="26">
    <location>
        <begin position="376"/>
        <end position="470"/>
    </location>
</feature>
<keyword evidence="21" id="KW-0325">Glycoprotein</keyword>
<dbReference type="FunFam" id="4.10.70.10:FF:000002">
    <property type="entry name" value="disintegrin and metalloproteinase domain-containing protein 10"/>
    <property type="match status" value="1"/>
</dbReference>
<evidence type="ECO:0000256" key="24">
    <source>
        <dbReference type="SAM" id="MobiDB-lite"/>
    </source>
</evidence>
<evidence type="ECO:0000259" key="26">
    <source>
        <dbReference type="PROSITE" id="PS50214"/>
    </source>
</evidence>
<feature type="binding site" evidence="23">
    <location>
        <position position="302"/>
    </location>
    <ligand>
        <name>Zn(2+)</name>
        <dbReference type="ChEBI" id="CHEBI:29105"/>
        <note>catalytic</note>
    </ligand>
</feature>
<evidence type="ECO:0000256" key="22">
    <source>
        <dbReference type="ARBA" id="ARBA00032724"/>
    </source>
</evidence>
<sequence>MKRDTSLFSPDLKVEISGVEAPYDPSHIYTGEIFGEKGTLTHGSVVDGRFEGFIQTHQGMYYVEPSERYLRDKDVPYHSVIYHEGDINYPHKYGSEGGCADHSVFERMKKYQASGEELVSHGHGPVILRKKRAAQIEKNTCQLFIQTDHLFFKYYGTREAVIAQISSHVKAIDSIYQGTDFLGIRNISFMVKRIRINTTSDERDITNPFRFANIGVEKFLELNSEQNHDDYCLAYVFSDRDFDDGVLGLAWVGAPAGSSGGICEKSKLYSDGKKKSLNTGIITVQNYASHVPPKVSHITFAHEVGHNFGSPHDSGTECTPGESKAQEKKEQGNYIMYARATSGDKLNNNKFSICSVRNISQVLEKKRGNCFVESGQPICGNGLVEAGEQCDCGYSDQCKDECCYNANEADGNKCKLKPGKICSPSQGPCCTPTCNFKGSNDKCREESECAEQGMCNGGTAQCPTSEPKANFTACHGDTQVCLNGGCSGSICEKYGLEVCTCASIEGTDETELCHVCLKPDTCSSTGSEKWAGFFSKKITTLQPGSPCNDFKGYCDVFMRCRLVDADGPLARLKKAIFNAELYENIAEWIVAHWWAVLLMGIALIMLMAGFIKICSVHTPSSNPKLPPPKPLPGTRRQQSNGQQPQQQRNQRQPRENYQLGQMRR</sequence>
<dbReference type="PROSITE" id="PS50215">
    <property type="entry name" value="ADAM_MEPRO"/>
    <property type="match status" value="1"/>
</dbReference>
<dbReference type="SUPFAM" id="SSF55486">
    <property type="entry name" value="Metalloproteases ('zincins'), catalytic domain"/>
    <property type="match status" value="1"/>
</dbReference>
<dbReference type="Pfam" id="PF21299">
    <property type="entry name" value="ADAM10_Cys-rich"/>
    <property type="match status" value="1"/>
</dbReference>
<comment type="caution">
    <text evidence="23">Lacks conserved residue(s) required for the propagation of feature annotation.</text>
</comment>
<dbReference type="InterPro" id="IPR024079">
    <property type="entry name" value="MetalloPept_cat_dom_sf"/>
</dbReference>
<name>A0A8C7PHN6_ONCMY</name>
<dbReference type="InterPro" id="IPR051489">
    <property type="entry name" value="ADAM_Metalloproteinase"/>
</dbReference>
<feature type="binding site" evidence="23">
    <location>
        <position position="312"/>
    </location>
    <ligand>
        <name>Zn(2+)</name>
        <dbReference type="ChEBI" id="CHEBI:29105"/>
        <note>catalytic</note>
    </ligand>
</feature>
<dbReference type="GO" id="GO:0046872">
    <property type="term" value="F:metal ion binding"/>
    <property type="evidence" value="ECO:0007669"/>
    <property type="project" value="UniProtKB-KW"/>
</dbReference>
<comment type="catalytic activity">
    <reaction evidence="1">
        <text>Endopeptidase of broad specificity.</text>
        <dbReference type="EC" id="3.4.24.81"/>
    </reaction>
</comment>
<feature type="domain" description="Peptidase M12B" evidence="27">
    <location>
        <begin position="139"/>
        <end position="375"/>
    </location>
</feature>
<evidence type="ECO:0000313" key="28">
    <source>
        <dbReference type="Ensembl" id="ENSOMYP00000022115.2"/>
    </source>
</evidence>
<keyword evidence="7" id="KW-0645">Protease</keyword>
<keyword evidence="18 25" id="KW-0472">Membrane</keyword>
<comment type="cofactor">
    <cofactor evidence="2">
        <name>Zn(2+)</name>
        <dbReference type="ChEBI" id="CHEBI:29105"/>
    </cofactor>
</comment>
<dbReference type="SUPFAM" id="SSF57552">
    <property type="entry name" value="Blood coagulation inhibitor (disintegrin)"/>
    <property type="match status" value="1"/>
</dbReference>
<keyword evidence="29" id="KW-1185">Reference proteome</keyword>
<keyword evidence="10 23" id="KW-0479">Metal-binding</keyword>
<dbReference type="FunFam" id="3.40.390.10:FF:000011">
    <property type="entry name" value="Disintegrin and metalloproteinase domain-containing protein 10"/>
    <property type="match status" value="1"/>
</dbReference>
<evidence type="ECO:0000256" key="3">
    <source>
        <dbReference type="ARBA" id="ARBA00004479"/>
    </source>
</evidence>
<dbReference type="Ensembl" id="ENSOMYT00000024249.2">
    <property type="protein sequence ID" value="ENSOMYP00000022115.2"/>
    <property type="gene ID" value="ENSOMYG00000010593.2"/>
</dbReference>
<evidence type="ECO:0000256" key="19">
    <source>
        <dbReference type="ARBA" id="ARBA00023145"/>
    </source>
</evidence>
<evidence type="ECO:0000313" key="29">
    <source>
        <dbReference type="Proteomes" id="UP000694395"/>
    </source>
</evidence>
<proteinExistence type="predicted"/>
<dbReference type="EC" id="3.4.24.81" evidence="4"/>
<evidence type="ECO:0000256" key="16">
    <source>
        <dbReference type="ARBA" id="ARBA00023036"/>
    </source>
</evidence>
<evidence type="ECO:0000256" key="1">
    <source>
        <dbReference type="ARBA" id="ARBA00001809"/>
    </source>
</evidence>
<evidence type="ECO:0000256" key="17">
    <source>
        <dbReference type="ARBA" id="ARBA00023049"/>
    </source>
</evidence>
<organism evidence="28 29">
    <name type="scientific">Oncorhynchus mykiss</name>
    <name type="common">Rainbow trout</name>
    <name type="synonym">Salmo gairdneri</name>
    <dbReference type="NCBI Taxonomy" id="8022"/>
    <lineage>
        <taxon>Eukaryota</taxon>
        <taxon>Metazoa</taxon>
        <taxon>Chordata</taxon>
        <taxon>Craniata</taxon>
        <taxon>Vertebrata</taxon>
        <taxon>Euteleostomi</taxon>
        <taxon>Actinopterygii</taxon>
        <taxon>Neopterygii</taxon>
        <taxon>Teleostei</taxon>
        <taxon>Protacanthopterygii</taxon>
        <taxon>Salmoniformes</taxon>
        <taxon>Salmonidae</taxon>
        <taxon>Salmoninae</taxon>
        <taxon>Oncorhynchus</taxon>
    </lineage>
</organism>
<dbReference type="InterPro" id="IPR036436">
    <property type="entry name" value="Disintegrin_dom_sf"/>
</dbReference>
<dbReference type="PROSITE" id="PS50214">
    <property type="entry name" value="DISINTEGRIN_2"/>
    <property type="match status" value="1"/>
</dbReference>
<reference evidence="28" key="3">
    <citation type="submission" date="2025-09" db="UniProtKB">
        <authorList>
            <consortium name="Ensembl"/>
        </authorList>
    </citation>
    <scope>IDENTIFICATION</scope>
</reference>
<evidence type="ECO:0000256" key="20">
    <source>
        <dbReference type="ARBA" id="ARBA00023157"/>
    </source>
</evidence>
<evidence type="ECO:0000256" key="13">
    <source>
        <dbReference type="ARBA" id="ARBA00022833"/>
    </source>
</evidence>
<dbReference type="CDD" id="cd04270">
    <property type="entry name" value="ZnMc_TACE_like"/>
    <property type="match status" value="1"/>
</dbReference>
<dbReference type="Gene3D" id="4.10.70.10">
    <property type="entry name" value="Disintegrin domain"/>
    <property type="match status" value="1"/>
</dbReference>
<dbReference type="InterPro" id="IPR001590">
    <property type="entry name" value="Peptidase_M12B"/>
</dbReference>
<feature type="transmembrane region" description="Helical" evidence="25">
    <location>
        <begin position="591"/>
        <end position="611"/>
    </location>
</feature>
<keyword evidence="16" id="KW-0729">SH3-binding</keyword>
<keyword evidence="14" id="KW-0914">Notch signaling pathway</keyword>
<evidence type="ECO:0000256" key="12">
    <source>
        <dbReference type="ARBA" id="ARBA00022801"/>
    </source>
</evidence>
<dbReference type="SMART" id="SM00050">
    <property type="entry name" value="DISIN"/>
    <property type="match status" value="1"/>
</dbReference>
<evidence type="ECO:0000256" key="21">
    <source>
        <dbReference type="ARBA" id="ARBA00023180"/>
    </source>
</evidence>
<gene>
    <name evidence="28" type="primary">adam10a</name>
</gene>
<keyword evidence="15 25" id="KW-1133">Transmembrane helix</keyword>
<keyword evidence="13 23" id="KW-0862">Zinc</keyword>
<evidence type="ECO:0000256" key="2">
    <source>
        <dbReference type="ARBA" id="ARBA00001947"/>
    </source>
</evidence>
<evidence type="ECO:0000256" key="5">
    <source>
        <dbReference type="ARBA" id="ARBA00020518"/>
    </source>
</evidence>
<dbReference type="PANTHER" id="PTHR45702:SF4">
    <property type="entry name" value="DISINTEGRIN AND METALLOPROTEINASE DOMAIN-CONTAINING PROTEIN 10"/>
    <property type="match status" value="1"/>
</dbReference>
<evidence type="ECO:0000256" key="8">
    <source>
        <dbReference type="ARBA" id="ARBA00022685"/>
    </source>
</evidence>
<evidence type="ECO:0000256" key="14">
    <source>
        <dbReference type="ARBA" id="ARBA00022976"/>
    </source>
</evidence>
<evidence type="ECO:0000256" key="23">
    <source>
        <dbReference type="PROSITE-ProRule" id="PRU00276"/>
    </source>
</evidence>
<dbReference type="GeneTree" id="ENSGT00940000164516"/>
<keyword evidence="20" id="KW-1015">Disulfide bond</keyword>
<evidence type="ECO:0000256" key="7">
    <source>
        <dbReference type="ARBA" id="ARBA00022670"/>
    </source>
</evidence>
<evidence type="ECO:0000256" key="18">
    <source>
        <dbReference type="ARBA" id="ARBA00023136"/>
    </source>
</evidence>
<feature type="compositionally biased region" description="Low complexity" evidence="24">
    <location>
        <begin position="635"/>
        <end position="650"/>
    </location>
</feature>
<evidence type="ECO:0000259" key="27">
    <source>
        <dbReference type="PROSITE" id="PS50215"/>
    </source>
</evidence>
<dbReference type="Pfam" id="PF13574">
    <property type="entry name" value="Reprolysin_2"/>
    <property type="match status" value="1"/>
</dbReference>
<dbReference type="GO" id="GO:0006509">
    <property type="term" value="P:membrane protein ectodomain proteolysis"/>
    <property type="evidence" value="ECO:0007669"/>
    <property type="project" value="TreeGrafter"/>
</dbReference>
<keyword evidence="19" id="KW-0865">Zymogen</keyword>
<dbReference type="GO" id="GO:0017124">
    <property type="term" value="F:SH3 domain binding"/>
    <property type="evidence" value="ECO:0007669"/>
    <property type="project" value="UniProtKB-KW"/>
</dbReference>
<evidence type="ECO:0000256" key="25">
    <source>
        <dbReference type="SAM" id="Phobius"/>
    </source>
</evidence>
<dbReference type="GO" id="GO:1902945">
    <property type="term" value="F:metalloendopeptidase activity involved in amyloid precursor protein catabolic process"/>
    <property type="evidence" value="ECO:0007669"/>
    <property type="project" value="TreeGrafter"/>
</dbReference>
<dbReference type="GO" id="GO:0007219">
    <property type="term" value="P:Notch signaling pathway"/>
    <property type="evidence" value="ECO:0007669"/>
    <property type="project" value="UniProtKB-KW"/>
</dbReference>
<reference evidence="28" key="2">
    <citation type="submission" date="2025-08" db="UniProtKB">
        <authorList>
            <consortium name="Ensembl"/>
        </authorList>
    </citation>
    <scope>IDENTIFICATION</scope>
</reference>
<evidence type="ECO:0000256" key="4">
    <source>
        <dbReference type="ARBA" id="ARBA00012332"/>
    </source>
</evidence>
<feature type="region of interest" description="Disordered" evidence="24">
    <location>
        <begin position="621"/>
        <end position="664"/>
    </location>
</feature>